<accession>A0A0E3M0B0</accession>
<dbReference type="Pfam" id="PF00535">
    <property type="entry name" value="Glycos_transf_2"/>
    <property type="match status" value="2"/>
</dbReference>
<dbReference type="InterPro" id="IPR050834">
    <property type="entry name" value="Glycosyltransf_2"/>
</dbReference>
<dbReference type="PANTHER" id="PTHR43685">
    <property type="entry name" value="GLYCOSYLTRANSFERASE"/>
    <property type="match status" value="1"/>
</dbReference>
<dbReference type="Gene3D" id="3.90.550.10">
    <property type="entry name" value="Spore Coat Polysaccharide Biosynthesis Protein SpsA, Chain A"/>
    <property type="match status" value="2"/>
</dbReference>
<feature type="domain" description="Glycosyltransferase 2-like" evidence="1">
    <location>
        <begin position="12"/>
        <end position="97"/>
    </location>
</feature>
<organism evidence="2">
    <name type="scientific">uncultured bacterium AB_162</name>
    <dbReference type="NCBI Taxonomy" id="1630011"/>
    <lineage>
        <taxon>Bacteria</taxon>
        <taxon>environmental samples</taxon>
    </lineage>
</organism>
<evidence type="ECO:0000313" key="2">
    <source>
        <dbReference type="EMBL" id="AKA59403.1"/>
    </source>
</evidence>
<reference evidence="2" key="1">
    <citation type="journal article" date="2015" name="Proc. Natl. Acad. Sci. U.S.A.">
        <title>Multiplexed metagenome mining using short DNA sequence tags facilitates targeted discovery of epoxyketone proteasome inhibitors.</title>
        <authorList>
            <person name="Owen J.G."/>
            <person name="Charlop-Powers Z."/>
            <person name="Smith A.G."/>
            <person name="Ternei M.A."/>
            <person name="Calle P.Y."/>
            <person name="Reddy B.V."/>
            <person name="Montiel D."/>
            <person name="Brady S.F."/>
        </authorList>
    </citation>
    <scope>NUCLEOTIDE SEQUENCE</scope>
</reference>
<proteinExistence type="predicted"/>
<name>A0A0E3M0B0_9BACT</name>
<dbReference type="InterPro" id="IPR001173">
    <property type="entry name" value="Glyco_trans_2-like"/>
</dbReference>
<dbReference type="Gene3D" id="1.25.40.10">
    <property type="entry name" value="Tetratricopeptide repeat domain"/>
    <property type="match status" value="1"/>
</dbReference>
<dbReference type="GO" id="GO:0016740">
    <property type="term" value="F:transferase activity"/>
    <property type="evidence" value="ECO:0007669"/>
    <property type="project" value="UniProtKB-KW"/>
</dbReference>
<dbReference type="InterPro" id="IPR029044">
    <property type="entry name" value="Nucleotide-diphossugar_trans"/>
</dbReference>
<dbReference type="EMBL" id="KP830090">
    <property type="protein sequence ID" value="AKA59403.1"/>
    <property type="molecule type" value="Genomic_DNA"/>
</dbReference>
<protein>
    <submittedName>
        <fullName evidence="2">Glycosyl transferase, group 2 family protein</fullName>
    </submittedName>
</protein>
<feature type="domain" description="Glycosyltransferase 2-like" evidence="1">
    <location>
        <begin position="590"/>
        <end position="695"/>
    </location>
</feature>
<keyword evidence="2" id="KW-0808">Transferase</keyword>
<dbReference type="PANTHER" id="PTHR43685:SF2">
    <property type="entry name" value="GLYCOSYLTRANSFERASE 2-LIKE DOMAIN-CONTAINING PROTEIN"/>
    <property type="match status" value="1"/>
</dbReference>
<dbReference type="AlphaFoldDB" id="A0A0E3M0B0"/>
<dbReference type="InterPro" id="IPR011990">
    <property type="entry name" value="TPR-like_helical_dom_sf"/>
</dbReference>
<evidence type="ECO:0000259" key="1">
    <source>
        <dbReference type="Pfam" id="PF00535"/>
    </source>
</evidence>
<dbReference type="SUPFAM" id="SSF48452">
    <property type="entry name" value="TPR-like"/>
    <property type="match status" value="1"/>
</dbReference>
<dbReference type="SUPFAM" id="SSF53448">
    <property type="entry name" value="Nucleotide-diphospho-sugar transferases"/>
    <property type="match status" value="2"/>
</dbReference>
<sequence>MNRSGQVVCLTMIVKDEAPVIRRCLDSVRPLIDRWAIVDTGSTDGTQEIVREHLRDLPGTLVERPWVDFAHNRSEAIEYAREGADYLFVIDADEVLELDEGFELPRLEADSYNAEVAYAGCTYLRKQFVRAALPWRYRGVVHEYLECPEARTEGFLPGLRTVPHRDGARARDPNTYRRDALVIERALIDEPDNTRYVFYLAQSYRDSGEHELAIRHYRRRAEMGGWPEEVWYSLYQVAVLEERLERPWPEVMADYLAAHEMRPDRAGPLFRIGAHYRRLGQNQLAHLFLARAMEIPYPAADRLFVERALYDYGIAIEYAVASYYVGDHAAAIETNNRLLRSDRLPPELVEHVVRNRRFSLDALAPSGRRRPAPRLTVALVLGSPGPELDDCVDSLLRQDLEAFDVVILDEAAGGEMGPRLPLDDPRFELRPAPTGVDHALRELVAQRGVEDAILLLTPSHRLAGAGALRTFREAFEDAGCALAYGRHRTPSGRIGDAEPAASEAVFGERGPALAGGSPIAVRAGLAQRVAQEGDLRSALWRGAGLAVTRFLDDVLTVATGDPPAAAAPVRTVRPGAGPLVSCLLVTGERVAMAKRAIRSFAEQTHPNRELVVVTDGPERVRRSLELYVETLGLDAVRFVYPEGSELALGHLRNVSIDAARGEVLCQWDDDDYSHPQRLERQLGFMLERDAGACFLTDHLQLLEDHRLLFWIDWTGGGRVDGMQKLVPGTAMVARDAGVRYPEDGPYARRGEDSAFLATLLESVPVAHMEDAGHLWLYTFHGANTYPREHHIRMSAFGAPRQFVGEREQRIRAALAHYPIPRPAVVAGRDGPAFAVA</sequence>
<dbReference type="CDD" id="cd00761">
    <property type="entry name" value="Glyco_tranf_GTA_type"/>
    <property type="match status" value="1"/>
</dbReference>